<gene>
    <name evidence="3" type="primary">LOC115471972</name>
</gene>
<feature type="coiled-coil region" evidence="1">
    <location>
        <begin position="83"/>
        <end position="117"/>
    </location>
</feature>
<sequence length="374" mass="43023">MNWDTQLNSILHATDNSVAMMKQRLSTAEALSKVPELPFDFLGSRKSVYDMTAGTLQLCPLYTQSPYQGTSATEEAATIGSQLDTQAQKMEFLTQAVQRLERERQQQQHRILSLEEEVRCLRSVHRTFSDPKLESRMEELRQQVFSELCSLREQVLSHGQRTSLEQAPSTYLQQELADSKRMIWQESKGLRQEIRQLNQDLRRQEEDLHHHISDNHKVKKFQDTTWKMLEEVMDSHKSHSVDLERMKLEGEEREQELQAVRAAVMSLKDEMKNLTRDNKLSLHIPWHKTSKSHNPWRKQSRELLFASEDSASHLSLTDISSEEDVIDSTAHPSESLANEASPITSRLALDRVDDLSSDLEGLSDSLPELSCSDL</sequence>
<dbReference type="Proteomes" id="UP000515156">
    <property type="component" value="Chromosome 6"/>
</dbReference>
<dbReference type="AlphaFoldDB" id="A0A6P7Y2U9"/>
<name>A0A6P7Y2U9_9AMPH</name>
<accession>A0A6P7Y2U9</accession>
<dbReference type="FunCoup" id="A0A6P7Y2U9">
    <property type="interactions" value="44"/>
</dbReference>
<dbReference type="OrthoDB" id="9904351at2759"/>
<keyword evidence="1" id="KW-0175">Coiled coil</keyword>
<dbReference type="PANTHER" id="PTHR34533">
    <property type="entry name" value="TRANSMEMBRANE PROTEIN CCDC163"/>
    <property type="match status" value="1"/>
</dbReference>
<evidence type="ECO:0000256" key="1">
    <source>
        <dbReference type="SAM" id="Coils"/>
    </source>
</evidence>
<dbReference type="KEGG" id="muo:115471972"/>
<organism evidence="2 3">
    <name type="scientific">Microcaecilia unicolor</name>
    <dbReference type="NCBI Taxonomy" id="1415580"/>
    <lineage>
        <taxon>Eukaryota</taxon>
        <taxon>Metazoa</taxon>
        <taxon>Chordata</taxon>
        <taxon>Craniata</taxon>
        <taxon>Vertebrata</taxon>
        <taxon>Euteleostomi</taxon>
        <taxon>Amphibia</taxon>
        <taxon>Gymnophiona</taxon>
        <taxon>Siphonopidae</taxon>
        <taxon>Microcaecilia</taxon>
    </lineage>
</organism>
<dbReference type="RefSeq" id="XP_030061832.1">
    <property type="nucleotide sequence ID" value="XM_030205972.1"/>
</dbReference>
<dbReference type="PANTHER" id="PTHR34533:SF3">
    <property type="entry name" value="BICD FAMILY-LIKE CARGO ADAPTER 2"/>
    <property type="match status" value="1"/>
</dbReference>
<dbReference type="InParanoid" id="A0A6P7Y2U9"/>
<protein>
    <submittedName>
        <fullName evidence="3">Myosin-11-like</fullName>
    </submittedName>
</protein>
<dbReference type="InterPro" id="IPR039284">
    <property type="entry name" value="CCDC159/163"/>
</dbReference>
<dbReference type="GeneID" id="115471972"/>
<reference evidence="3" key="1">
    <citation type="submission" date="2025-08" db="UniProtKB">
        <authorList>
            <consortium name="RefSeq"/>
        </authorList>
    </citation>
    <scope>IDENTIFICATION</scope>
</reference>
<proteinExistence type="predicted"/>
<keyword evidence="2" id="KW-1185">Reference proteome</keyword>
<evidence type="ECO:0000313" key="2">
    <source>
        <dbReference type="Proteomes" id="UP000515156"/>
    </source>
</evidence>
<evidence type="ECO:0000313" key="3">
    <source>
        <dbReference type="RefSeq" id="XP_030061832.1"/>
    </source>
</evidence>
<feature type="coiled-coil region" evidence="1">
    <location>
        <begin position="187"/>
        <end position="214"/>
    </location>
</feature>
<feature type="coiled-coil region" evidence="1">
    <location>
        <begin position="243"/>
        <end position="277"/>
    </location>
</feature>